<accession>M0FUJ7</accession>
<dbReference type="RefSeq" id="WP_008097025.1">
    <property type="nucleotide sequence ID" value="NZ_AOLG01000057.1"/>
</dbReference>
<keyword evidence="3" id="KW-1185">Reference proteome</keyword>
<dbReference type="PATRIC" id="fig|1227461.3.peg.3723"/>
<dbReference type="InterPro" id="IPR037950">
    <property type="entry name" value="PgdA-like"/>
</dbReference>
<dbReference type="GO" id="GO:0016810">
    <property type="term" value="F:hydrolase activity, acting on carbon-nitrogen (but not peptide) bonds"/>
    <property type="evidence" value="ECO:0007669"/>
    <property type="project" value="InterPro"/>
</dbReference>
<dbReference type="GO" id="GO:0005975">
    <property type="term" value="P:carbohydrate metabolic process"/>
    <property type="evidence" value="ECO:0007669"/>
    <property type="project" value="InterPro"/>
</dbReference>
<gene>
    <name evidence="2" type="ORF">C457_18933</name>
</gene>
<dbReference type="OrthoDB" id="10436at2157"/>
<comment type="caution">
    <text evidence="2">The sequence shown here is derived from an EMBL/GenBank/DDBJ whole genome shotgun (WGS) entry which is preliminary data.</text>
</comment>
<dbReference type="Pfam" id="PF01522">
    <property type="entry name" value="Polysacc_deac_1"/>
    <property type="match status" value="1"/>
</dbReference>
<dbReference type="PANTHER" id="PTHR47561:SF1">
    <property type="entry name" value="POLYSACCHARIDE DEACETYLASE FAMILY PROTEIN (AFU_ORTHOLOGUE AFUA_6G05030)"/>
    <property type="match status" value="1"/>
</dbReference>
<dbReference type="EMBL" id="AOLG01000057">
    <property type="protein sequence ID" value="ELZ63716.1"/>
    <property type="molecule type" value="Genomic_DNA"/>
</dbReference>
<dbReference type="AlphaFoldDB" id="M0FUJ7"/>
<dbReference type="InterPro" id="IPR002509">
    <property type="entry name" value="NODB_dom"/>
</dbReference>
<organism evidence="2 3">
    <name type="scientific">Haloferax prahovense (strain DSM 18310 / JCM 13924 / TL6)</name>
    <dbReference type="NCBI Taxonomy" id="1227461"/>
    <lineage>
        <taxon>Archaea</taxon>
        <taxon>Methanobacteriati</taxon>
        <taxon>Methanobacteriota</taxon>
        <taxon>Stenosarchaea group</taxon>
        <taxon>Halobacteria</taxon>
        <taxon>Halobacteriales</taxon>
        <taxon>Haloferacaceae</taxon>
        <taxon>Haloferax</taxon>
    </lineage>
</organism>
<reference evidence="2 3" key="1">
    <citation type="journal article" date="2014" name="PLoS Genet.">
        <title>Phylogenetically driven sequencing of extremely halophilic archaea reveals strategies for static and dynamic osmo-response.</title>
        <authorList>
            <person name="Becker E.A."/>
            <person name="Seitzer P.M."/>
            <person name="Tritt A."/>
            <person name="Larsen D."/>
            <person name="Krusor M."/>
            <person name="Yao A.I."/>
            <person name="Wu D."/>
            <person name="Madern D."/>
            <person name="Eisen J.A."/>
            <person name="Darling A.E."/>
            <person name="Facciotti M.T."/>
        </authorList>
    </citation>
    <scope>NUCLEOTIDE SEQUENCE [LARGE SCALE GENOMIC DNA]</scope>
    <source>
        <strain evidence="3">DSM 18310 / JCM 13924 / TL6</strain>
    </source>
</reference>
<dbReference type="PROSITE" id="PS51677">
    <property type="entry name" value="NODB"/>
    <property type="match status" value="1"/>
</dbReference>
<dbReference type="Gene3D" id="3.20.20.370">
    <property type="entry name" value="Glycoside hydrolase/deacetylase"/>
    <property type="match status" value="1"/>
</dbReference>
<dbReference type="Proteomes" id="UP000011559">
    <property type="component" value="Unassembled WGS sequence"/>
</dbReference>
<sequence length="282" mass="32508">MSDELFARVDSNHKPDPWGEYCAAATFTFDLDANELWRAAAALDPEFARLDYRGDYGPEVGVPRLVELFEKYDVNCTFFVPGKVAEEWPEAVKFLHEHGHEIAHHGYTHVSPREMSAEREATEFRRTIEVVEDLTGEPPVGYRTVGGMRDQTLDLVEDAGMLYDASWQDTDMPYLREDRDLVEIPNDYLLDDFVYWGFNMGPTFEFQSGISPHGPVFDTWEAEFDGIRERGRLFVLTMHPQIVGRASRVDALESLLQRMLSTGDTWVTTCAELARYWRDRYD</sequence>
<proteinExistence type="predicted"/>
<dbReference type="SUPFAM" id="SSF88713">
    <property type="entry name" value="Glycoside hydrolase/deacetylase"/>
    <property type="match status" value="1"/>
</dbReference>
<evidence type="ECO:0000259" key="1">
    <source>
        <dbReference type="PROSITE" id="PS51677"/>
    </source>
</evidence>
<evidence type="ECO:0000313" key="2">
    <source>
        <dbReference type="EMBL" id="ELZ63716.1"/>
    </source>
</evidence>
<evidence type="ECO:0000313" key="3">
    <source>
        <dbReference type="Proteomes" id="UP000011559"/>
    </source>
</evidence>
<feature type="domain" description="NodB homology" evidence="1">
    <location>
        <begin position="48"/>
        <end position="267"/>
    </location>
</feature>
<dbReference type="InterPro" id="IPR011330">
    <property type="entry name" value="Glyco_hydro/deAcase_b/a-brl"/>
</dbReference>
<name>M0FUJ7_HALPT</name>
<protein>
    <submittedName>
        <fullName evidence="2">Polysaccharide deacetylase</fullName>
    </submittedName>
</protein>
<dbReference type="PANTHER" id="PTHR47561">
    <property type="entry name" value="POLYSACCHARIDE DEACETYLASE FAMILY PROTEIN (AFU_ORTHOLOGUE AFUA_6G05030)"/>
    <property type="match status" value="1"/>
</dbReference>
<dbReference type="CDD" id="cd10938">
    <property type="entry name" value="CE4_HpPgdA_like"/>
    <property type="match status" value="1"/>
</dbReference>